<dbReference type="InterPro" id="IPR009003">
    <property type="entry name" value="Peptidase_S1_PA"/>
</dbReference>
<dbReference type="Pfam" id="PF00089">
    <property type="entry name" value="Trypsin"/>
    <property type="match status" value="1"/>
</dbReference>
<feature type="disulfide bond" evidence="2">
    <location>
        <begin position="46"/>
        <end position="64"/>
    </location>
</feature>
<feature type="disulfide bond" evidence="2">
    <location>
        <begin position="5"/>
        <end position="23"/>
    </location>
</feature>
<evidence type="ECO:0000256" key="1">
    <source>
        <dbReference type="ARBA" id="ARBA00023157"/>
    </source>
</evidence>
<dbReference type="PANTHER" id="PTHR24252">
    <property type="entry name" value="ACROSIN-RELATED"/>
    <property type="match status" value="1"/>
</dbReference>
<feature type="disulfide bond" evidence="2">
    <location>
        <begin position="133"/>
        <end position="145"/>
    </location>
</feature>
<organism evidence="4 5">
    <name type="scientific">Aphis craccivora</name>
    <name type="common">Cowpea aphid</name>
    <dbReference type="NCBI Taxonomy" id="307492"/>
    <lineage>
        <taxon>Eukaryota</taxon>
        <taxon>Metazoa</taxon>
        <taxon>Ecdysozoa</taxon>
        <taxon>Arthropoda</taxon>
        <taxon>Hexapoda</taxon>
        <taxon>Insecta</taxon>
        <taxon>Pterygota</taxon>
        <taxon>Neoptera</taxon>
        <taxon>Paraneoptera</taxon>
        <taxon>Hemiptera</taxon>
        <taxon>Sternorrhyncha</taxon>
        <taxon>Aphidomorpha</taxon>
        <taxon>Aphidoidea</taxon>
        <taxon>Aphididae</taxon>
        <taxon>Aphidini</taxon>
        <taxon>Aphis</taxon>
        <taxon>Aphis</taxon>
    </lineage>
</organism>
<dbReference type="SMART" id="SM00192">
    <property type="entry name" value="LDLa"/>
    <property type="match status" value="4"/>
</dbReference>
<evidence type="ECO:0000256" key="2">
    <source>
        <dbReference type="PROSITE-ProRule" id="PRU00124"/>
    </source>
</evidence>
<proteinExistence type="predicted"/>
<dbReference type="PROSITE" id="PS00134">
    <property type="entry name" value="TRYPSIN_HIS"/>
    <property type="match status" value="1"/>
</dbReference>
<evidence type="ECO:0000313" key="5">
    <source>
        <dbReference type="Proteomes" id="UP000478052"/>
    </source>
</evidence>
<gene>
    <name evidence="4" type="ORF">FWK35_00027804</name>
</gene>
<comment type="caution">
    <text evidence="4">The sequence shown here is derived from an EMBL/GenBank/DDBJ whole genome shotgun (WGS) entry which is preliminary data.</text>
</comment>
<feature type="disulfide bond" evidence="2">
    <location>
        <begin position="99"/>
        <end position="117"/>
    </location>
</feature>
<dbReference type="PROSITE" id="PS50240">
    <property type="entry name" value="TRYPSIN_DOM"/>
    <property type="match status" value="1"/>
</dbReference>
<sequence length="564" mass="61960">DKFSCLNGLSIESSAICDGHADCSDGSDETNNLCAKQTCQSYAYRCKYGACVDKSAKCNGKNDCVDGSDENLPECKQYSINSNKDTNGLPKCLEYQYKCKSGQCIDSSSTCDGTRDCMDGSDETKELCKMVQCQKYTLQCKYGACVSKESKCDGVKQCADGSDEEKCDEINLNSRPIDPVYNTIQSTTQSNTRNLCVLPIAEGVIYSYEGSNEILPHGTLIDHHRTVIENCEVGYHKAADQNGFRVCQENGKWITSFVKLCFKMCPSLISDSLDITCTINDCGKPYTNPAPLIGNGKKANFGTAPWNVGIYRLNKVNSNYDLICGGSIISPNLVVSAAHCFWQEGMLSNIISINDGLYKIAVGKYKRDFTVIDNEFTQTMNVESVHLKEGYLGSHGFYANDIAVIVLANRISMSSAVAPVCVDWANRHNNNIRNGTEGKIVGWGKTEKGILSSSLLEACLPYIDYNSCRKMHRYDFEKFITSDKFCAGSSSVLGQGVNEGDSGAGLTFLHSDLYYLTGVVSIKDAIANNSIAVFTGLKQHIPWIRELYNKYTSYASDSIFKSNS</sequence>
<dbReference type="InterPro" id="IPR023415">
    <property type="entry name" value="LDLR_class-A_CS"/>
</dbReference>
<dbReference type="Gene3D" id="4.10.400.10">
    <property type="entry name" value="Low-density Lipoprotein Receptor"/>
    <property type="match status" value="4"/>
</dbReference>
<dbReference type="AlphaFoldDB" id="A0A6G0Y556"/>
<dbReference type="InterPro" id="IPR018114">
    <property type="entry name" value="TRYPSIN_HIS"/>
</dbReference>
<evidence type="ECO:0000313" key="4">
    <source>
        <dbReference type="EMBL" id="KAF0749476.1"/>
    </source>
</evidence>
<keyword evidence="1 2" id="KW-1015">Disulfide bond</keyword>
<feature type="disulfide bond" evidence="2">
    <location>
        <begin position="39"/>
        <end position="51"/>
    </location>
</feature>
<dbReference type="SUPFAM" id="SSF57424">
    <property type="entry name" value="LDL receptor-like module"/>
    <property type="match status" value="4"/>
</dbReference>
<dbReference type="InterPro" id="IPR002172">
    <property type="entry name" value="LDrepeatLR_classA_rpt"/>
</dbReference>
<keyword evidence="5" id="KW-1185">Reference proteome</keyword>
<feature type="disulfide bond" evidence="2">
    <location>
        <begin position="152"/>
        <end position="167"/>
    </location>
</feature>
<accession>A0A6G0Y556</accession>
<dbReference type="InterPro" id="IPR036055">
    <property type="entry name" value="LDL_receptor-like_sf"/>
</dbReference>
<dbReference type="CDD" id="cd00190">
    <property type="entry name" value="Tryp_SPc"/>
    <property type="match status" value="1"/>
</dbReference>
<dbReference type="SUPFAM" id="SSF50494">
    <property type="entry name" value="Trypsin-like serine proteases"/>
    <property type="match status" value="1"/>
</dbReference>
<protein>
    <recommendedName>
        <fullName evidence="3">Peptidase S1 domain-containing protein</fullName>
    </recommendedName>
</protein>
<feature type="domain" description="Peptidase S1" evidence="3">
    <location>
        <begin position="292"/>
        <end position="549"/>
    </location>
</feature>
<dbReference type="Proteomes" id="UP000478052">
    <property type="component" value="Unassembled WGS sequence"/>
</dbReference>
<feature type="non-terminal residue" evidence="4">
    <location>
        <position position="1"/>
    </location>
</feature>
<dbReference type="PRINTS" id="PR00261">
    <property type="entry name" value="LDLRECEPTOR"/>
</dbReference>
<dbReference type="PROSITE" id="PS50068">
    <property type="entry name" value="LDLRA_2"/>
    <property type="match status" value="4"/>
</dbReference>
<comment type="caution">
    <text evidence="2">Lacks conserved residue(s) required for the propagation of feature annotation.</text>
</comment>
<dbReference type="InterPro" id="IPR043504">
    <property type="entry name" value="Peptidase_S1_PA_chymotrypsin"/>
</dbReference>
<dbReference type="PROSITE" id="PS01209">
    <property type="entry name" value="LDLRA_1"/>
    <property type="match status" value="2"/>
</dbReference>
<dbReference type="Pfam" id="PF00057">
    <property type="entry name" value="Ldl_recept_a"/>
    <property type="match status" value="4"/>
</dbReference>
<dbReference type="PANTHER" id="PTHR24252:SF7">
    <property type="entry name" value="HYALIN"/>
    <property type="match status" value="1"/>
</dbReference>
<evidence type="ECO:0000259" key="3">
    <source>
        <dbReference type="PROSITE" id="PS50240"/>
    </source>
</evidence>
<dbReference type="InterPro" id="IPR001254">
    <property type="entry name" value="Trypsin_dom"/>
</dbReference>
<reference evidence="4 5" key="1">
    <citation type="submission" date="2019-08" db="EMBL/GenBank/DDBJ databases">
        <title>Whole genome of Aphis craccivora.</title>
        <authorList>
            <person name="Voronova N.V."/>
            <person name="Shulinski R.S."/>
            <person name="Bandarenka Y.V."/>
            <person name="Zhorov D.G."/>
            <person name="Warner D."/>
        </authorList>
    </citation>
    <scope>NUCLEOTIDE SEQUENCE [LARGE SCALE GENOMIC DNA]</scope>
    <source>
        <strain evidence="4">180601</strain>
        <tissue evidence="4">Whole Body</tissue>
    </source>
</reference>
<dbReference type="Gene3D" id="2.40.10.10">
    <property type="entry name" value="Trypsin-like serine proteases"/>
    <property type="match status" value="1"/>
</dbReference>
<dbReference type="CDD" id="cd00112">
    <property type="entry name" value="LDLa"/>
    <property type="match status" value="4"/>
</dbReference>
<dbReference type="GO" id="GO:0006508">
    <property type="term" value="P:proteolysis"/>
    <property type="evidence" value="ECO:0007669"/>
    <property type="project" value="InterPro"/>
</dbReference>
<feature type="disulfide bond" evidence="2">
    <location>
        <begin position="92"/>
        <end position="104"/>
    </location>
</feature>
<name>A0A6G0Y556_APHCR</name>
<dbReference type="SMART" id="SM00020">
    <property type="entry name" value="Tryp_SPc"/>
    <property type="match status" value="1"/>
</dbReference>
<dbReference type="GO" id="GO:0004252">
    <property type="term" value="F:serine-type endopeptidase activity"/>
    <property type="evidence" value="ECO:0007669"/>
    <property type="project" value="InterPro"/>
</dbReference>
<dbReference type="OrthoDB" id="2019384at2759"/>
<feature type="disulfide bond" evidence="2">
    <location>
        <begin position="140"/>
        <end position="158"/>
    </location>
</feature>
<dbReference type="EMBL" id="VUJU01006084">
    <property type="protein sequence ID" value="KAF0749476.1"/>
    <property type="molecule type" value="Genomic_DNA"/>
</dbReference>